<dbReference type="SMART" id="SM00562">
    <property type="entry name" value="NDK"/>
    <property type="match status" value="1"/>
</dbReference>
<reference evidence="10 11" key="1">
    <citation type="submission" date="2019-03" db="EMBL/GenBank/DDBJ databases">
        <title>Bacillus niacini sp. nov. a Nicotinate-Metabolizing Mesophile Isolated from Soil.</title>
        <authorList>
            <person name="Zhang G."/>
        </authorList>
    </citation>
    <scope>NUCLEOTIDE SEQUENCE [LARGE SCALE GENOMIC DNA]</scope>
    <source>
        <strain evidence="10 11">WN066</strain>
    </source>
</reference>
<dbReference type="Pfam" id="PF00334">
    <property type="entry name" value="NDK"/>
    <property type="match status" value="1"/>
</dbReference>
<dbReference type="PANTHER" id="PTHR11349">
    <property type="entry name" value="NUCLEOSIDE DIPHOSPHATE KINASE"/>
    <property type="match status" value="1"/>
</dbReference>
<accession>A0A4R5VJU1</accession>
<comment type="similarity">
    <text evidence="2 7 8">Belongs to the NDK family.</text>
</comment>
<dbReference type="InterPro" id="IPR034907">
    <property type="entry name" value="NDK-like_dom"/>
</dbReference>
<comment type="cofactor">
    <cofactor evidence="1">
        <name>Mg(2+)</name>
        <dbReference type="ChEBI" id="CHEBI:18420"/>
    </cofactor>
</comment>
<dbReference type="Proteomes" id="UP000295132">
    <property type="component" value="Unassembled WGS sequence"/>
</dbReference>
<proteinExistence type="inferred from homology"/>
<evidence type="ECO:0000313" key="11">
    <source>
        <dbReference type="Proteomes" id="UP000295132"/>
    </source>
</evidence>
<evidence type="ECO:0000256" key="3">
    <source>
        <dbReference type="ARBA" id="ARBA00012966"/>
    </source>
</evidence>
<keyword evidence="5" id="KW-0418">Kinase</keyword>
<dbReference type="AlphaFoldDB" id="A0A4R5VJU1"/>
<dbReference type="EC" id="2.7.4.6" evidence="3"/>
<dbReference type="GO" id="GO:0004550">
    <property type="term" value="F:nucleoside diphosphate kinase activity"/>
    <property type="evidence" value="ECO:0007669"/>
    <property type="project" value="UniProtKB-EC"/>
</dbReference>
<organism evidence="10 11">
    <name type="scientific">Bacillus salipaludis</name>
    <dbReference type="NCBI Taxonomy" id="2547811"/>
    <lineage>
        <taxon>Bacteria</taxon>
        <taxon>Bacillati</taxon>
        <taxon>Bacillota</taxon>
        <taxon>Bacilli</taxon>
        <taxon>Bacillales</taxon>
        <taxon>Bacillaceae</taxon>
        <taxon>Bacillus</taxon>
    </lineage>
</organism>
<comment type="caution">
    <text evidence="7">Lacks conserved residue(s) required for the propagation of feature annotation.</text>
</comment>
<dbReference type="EMBL" id="SMYO01000032">
    <property type="protein sequence ID" value="TDK55385.1"/>
    <property type="molecule type" value="Genomic_DNA"/>
</dbReference>
<keyword evidence="6" id="KW-0546">Nucleotide metabolism</keyword>
<comment type="caution">
    <text evidence="10">The sequence shown here is derived from an EMBL/GenBank/DDBJ whole genome shotgun (WGS) entry which is preliminary data.</text>
</comment>
<dbReference type="GO" id="GO:0006228">
    <property type="term" value="P:UTP biosynthetic process"/>
    <property type="evidence" value="ECO:0007669"/>
    <property type="project" value="InterPro"/>
</dbReference>
<dbReference type="PRINTS" id="PR01243">
    <property type="entry name" value="NUCDPKINASE"/>
</dbReference>
<dbReference type="SUPFAM" id="SSF54919">
    <property type="entry name" value="Nucleoside diphosphate kinase, NDK"/>
    <property type="match status" value="1"/>
</dbReference>
<keyword evidence="4" id="KW-0808">Transferase</keyword>
<evidence type="ECO:0000313" key="10">
    <source>
        <dbReference type="EMBL" id="TDK55385.1"/>
    </source>
</evidence>
<dbReference type="GO" id="GO:0006183">
    <property type="term" value="P:GTP biosynthetic process"/>
    <property type="evidence" value="ECO:0007669"/>
    <property type="project" value="InterPro"/>
</dbReference>
<evidence type="ECO:0000256" key="6">
    <source>
        <dbReference type="ARBA" id="ARBA00023080"/>
    </source>
</evidence>
<evidence type="ECO:0000256" key="1">
    <source>
        <dbReference type="ARBA" id="ARBA00001946"/>
    </source>
</evidence>
<evidence type="ECO:0000256" key="4">
    <source>
        <dbReference type="ARBA" id="ARBA00022679"/>
    </source>
</evidence>
<evidence type="ECO:0000256" key="2">
    <source>
        <dbReference type="ARBA" id="ARBA00008142"/>
    </source>
</evidence>
<dbReference type="GO" id="GO:0006241">
    <property type="term" value="P:CTP biosynthetic process"/>
    <property type="evidence" value="ECO:0007669"/>
    <property type="project" value="InterPro"/>
</dbReference>
<feature type="domain" description="Nucleoside diphosphate kinase-like" evidence="9">
    <location>
        <begin position="56"/>
        <end position="202"/>
    </location>
</feature>
<dbReference type="PROSITE" id="PS51374">
    <property type="entry name" value="NDPK_LIKE"/>
    <property type="match status" value="1"/>
</dbReference>
<sequence length="340" mass="40538">MIDTSLYKYEEQDYNFTKYDGKQDWEYQEQVGTSKFFSLPYIVKNYTKETLKLNWENLGFVICKPDAVYLHLEQEILSFLQRKGFKILTCKYVTVTPDLCRLLYWNEGNLEWWHELEAEFYNLGESLCVLVQGTPKPPYKSVSELIVKKLKGNFRPEKAKEGTVRNTFGSINGIFNLFHAADCTSATKREAALFFTTEELERLTYQGTPYFLKQKEKHNLDFIEMYFRIKQQCIQISSMNPGVKKRYKKFIDEKHIQSISVSNSMKQIWLYKTLQEEYQMFYKDIRKDKLLMSITDYKHFKRIKFDELFREFVTVSINLTRWETCLFKTSLLLAGKFSKP</sequence>
<gene>
    <name evidence="10" type="ORF">E2K98_28395</name>
</gene>
<dbReference type="InterPro" id="IPR001564">
    <property type="entry name" value="Nucleoside_diP_kinase"/>
</dbReference>
<evidence type="ECO:0000256" key="5">
    <source>
        <dbReference type="ARBA" id="ARBA00022777"/>
    </source>
</evidence>
<evidence type="ECO:0000256" key="8">
    <source>
        <dbReference type="RuleBase" id="RU004011"/>
    </source>
</evidence>
<evidence type="ECO:0000259" key="9">
    <source>
        <dbReference type="SMART" id="SM00562"/>
    </source>
</evidence>
<dbReference type="Gene3D" id="3.30.70.141">
    <property type="entry name" value="Nucleoside diphosphate kinase-like domain"/>
    <property type="match status" value="1"/>
</dbReference>
<name>A0A4R5VJU1_9BACI</name>
<protein>
    <recommendedName>
        <fullName evidence="3">nucleoside-diphosphate kinase</fullName>
        <ecNumber evidence="3">2.7.4.6</ecNumber>
    </recommendedName>
</protein>
<evidence type="ECO:0000256" key="7">
    <source>
        <dbReference type="PROSITE-ProRule" id="PRU00706"/>
    </source>
</evidence>
<dbReference type="InterPro" id="IPR036850">
    <property type="entry name" value="NDK-like_dom_sf"/>
</dbReference>